<keyword evidence="2" id="KW-0178">Competence</keyword>
<accession>A0ABU0D1V7</accession>
<dbReference type="Pfam" id="PF07963">
    <property type="entry name" value="N_methyl"/>
    <property type="match status" value="1"/>
</dbReference>
<dbReference type="InterPro" id="IPR012902">
    <property type="entry name" value="N_methyl_site"/>
</dbReference>
<keyword evidence="3" id="KW-0812">Transmembrane</keyword>
<dbReference type="NCBIfam" id="TIGR02532">
    <property type="entry name" value="IV_pilin_GFxxxE"/>
    <property type="match status" value="1"/>
</dbReference>
<dbReference type="Proteomes" id="UP001232343">
    <property type="component" value="Unassembled WGS sequence"/>
</dbReference>
<organism evidence="4 5">
    <name type="scientific">Lederbergia wuyishanensis</name>
    <dbReference type="NCBI Taxonomy" id="1347903"/>
    <lineage>
        <taxon>Bacteria</taxon>
        <taxon>Bacillati</taxon>
        <taxon>Bacillota</taxon>
        <taxon>Bacilli</taxon>
        <taxon>Bacillales</taxon>
        <taxon>Bacillaceae</taxon>
        <taxon>Lederbergia</taxon>
    </lineage>
</organism>
<evidence type="ECO:0000256" key="2">
    <source>
        <dbReference type="ARBA" id="ARBA00023287"/>
    </source>
</evidence>
<keyword evidence="3" id="KW-0472">Membrane</keyword>
<feature type="transmembrane region" description="Helical" evidence="3">
    <location>
        <begin position="12"/>
        <end position="37"/>
    </location>
</feature>
<proteinExistence type="predicted"/>
<evidence type="ECO:0000256" key="3">
    <source>
        <dbReference type="SAM" id="Phobius"/>
    </source>
</evidence>
<comment type="caution">
    <text evidence="4">The sequence shown here is derived from an EMBL/GenBank/DDBJ whole genome shotgun (WGS) entry which is preliminary data.</text>
</comment>
<gene>
    <name evidence="4" type="ORF">J2S14_001173</name>
</gene>
<sequence length="143" mass="16487">MEKMIRRYLNHKGLTLIEILASITILAIVIISFLTFFSQTMLFSSKAEDRVTSINIADKILYNVKNDLVVYTGDTRVISGELYKEIEPVYINKKTYYPYVNQTQETPESLNLSIVHVLIFVNKNDKSAMSELFSYIKSEGHHD</sequence>
<evidence type="ECO:0000313" key="4">
    <source>
        <dbReference type="EMBL" id="MDQ0342380.1"/>
    </source>
</evidence>
<keyword evidence="3" id="KW-1133">Transmembrane helix</keyword>
<reference evidence="4 5" key="1">
    <citation type="submission" date="2023-07" db="EMBL/GenBank/DDBJ databases">
        <title>Genomic Encyclopedia of Type Strains, Phase IV (KMG-IV): sequencing the most valuable type-strain genomes for metagenomic binning, comparative biology and taxonomic classification.</title>
        <authorList>
            <person name="Goeker M."/>
        </authorList>
    </citation>
    <scope>NUCLEOTIDE SEQUENCE [LARGE SCALE GENOMIC DNA]</scope>
    <source>
        <strain evidence="4 5">DSM 27848</strain>
    </source>
</reference>
<dbReference type="EMBL" id="JAUSUO010000001">
    <property type="protein sequence ID" value="MDQ0342380.1"/>
    <property type="molecule type" value="Genomic_DNA"/>
</dbReference>
<name>A0ABU0D1V7_9BACI</name>
<comment type="subcellular location">
    <subcellularLocation>
        <location evidence="1">Cell surface</location>
    </subcellularLocation>
</comment>
<dbReference type="PROSITE" id="PS00409">
    <property type="entry name" value="PROKAR_NTER_METHYL"/>
    <property type="match status" value="1"/>
</dbReference>
<keyword evidence="5" id="KW-1185">Reference proteome</keyword>
<dbReference type="RefSeq" id="WP_244680543.1">
    <property type="nucleotide sequence ID" value="NZ_JALIRM010000001.1"/>
</dbReference>
<evidence type="ECO:0000256" key="1">
    <source>
        <dbReference type="ARBA" id="ARBA00004241"/>
    </source>
</evidence>
<protein>
    <submittedName>
        <fullName evidence="4">Prepilin-type N-terminal cleavage/methylation domain-containing protein</fullName>
    </submittedName>
</protein>
<evidence type="ECO:0000313" key="5">
    <source>
        <dbReference type="Proteomes" id="UP001232343"/>
    </source>
</evidence>